<feature type="active site" evidence="3">
    <location>
        <position position="90"/>
    </location>
</feature>
<dbReference type="CDD" id="cd03885">
    <property type="entry name" value="M20_CPDG2"/>
    <property type="match status" value="1"/>
</dbReference>
<dbReference type="SUPFAM" id="SSF55031">
    <property type="entry name" value="Bacterial exopeptidase dimerisation domain"/>
    <property type="match status" value="1"/>
</dbReference>
<keyword evidence="6" id="KW-1185">Reference proteome</keyword>
<proteinExistence type="predicted"/>
<dbReference type="Gene3D" id="3.40.630.10">
    <property type="entry name" value="Zn peptidases"/>
    <property type="match status" value="1"/>
</dbReference>
<dbReference type="GO" id="GO:0016787">
    <property type="term" value="F:hydrolase activity"/>
    <property type="evidence" value="ECO:0007669"/>
    <property type="project" value="UniProtKB-KW"/>
</dbReference>
<dbReference type="Proteomes" id="UP000322530">
    <property type="component" value="Unassembled WGS sequence"/>
</dbReference>
<name>A0A5A5T5P6_9CHLR</name>
<dbReference type="OrthoDB" id="9783294at2"/>
<dbReference type="InterPro" id="IPR002933">
    <property type="entry name" value="Peptidase_M20"/>
</dbReference>
<dbReference type="Gene3D" id="3.30.70.360">
    <property type="match status" value="1"/>
</dbReference>
<feature type="active site" description="Proton acceptor" evidence="3">
    <location>
        <position position="155"/>
    </location>
</feature>
<organism evidence="5 6">
    <name type="scientific">Dictyobacter arantiisoli</name>
    <dbReference type="NCBI Taxonomy" id="2014874"/>
    <lineage>
        <taxon>Bacteria</taxon>
        <taxon>Bacillati</taxon>
        <taxon>Chloroflexota</taxon>
        <taxon>Ktedonobacteria</taxon>
        <taxon>Ktedonobacterales</taxon>
        <taxon>Dictyobacteraceae</taxon>
        <taxon>Dictyobacter</taxon>
    </lineage>
</organism>
<dbReference type="Pfam" id="PF01546">
    <property type="entry name" value="Peptidase_M20"/>
    <property type="match status" value="1"/>
</dbReference>
<dbReference type="InterPro" id="IPR036264">
    <property type="entry name" value="Bact_exopeptidase_dim_dom"/>
</dbReference>
<dbReference type="InterPro" id="IPR011650">
    <property type="entry name" value="Peptidase_M20_dimer"/>
</dbReference>
<gene>
    <name evidence="5" type="ORF">KDI_03150</name>
</gene>
<accession>A0A5A5T5P6</accession>
<feature type="domain" description="Peptidase M20 dimerisation" evidence="4">
    <location>
        <begin position="191"/>
        <end position="288"/>
    </location>
</feature>
<protein>
    <submittedName>
        <fullName evidence="5">Peptidase M20</fullName>
    </submittedName>
</protein>
<dbReference type="InterPro" id="IPR050072">
    <property type="entry name" value="Peptidase_M20A"/>
</dbReference>
<evidence type="ECO:0000313" key="6">
    <source>
        <dbReference type="Proteomes" id="UP000322530"/>
    </source>
</evidence>
<dbReference type="AlphaFoldDB" id="A0A5A5T5P6"/>
<evidence type="ECO:0000256" key="1">
    <source>
        <dbReference type="ARBA" id="ARBA00022723"/>
    </source>
</evidence>
<dbReference type="PIRSF" id="PIRSF037238">
    <property type="entry name" value="Carboxypeptidase_G2"/>
    <property type="match status" value="1"/>
</dbReference>
<dbReference type="PANTHER" id="PTHR43808">
    <property type="entry name" value="ACETYLORNITHINE DEACETYLASE"/>
    <property type="match status" value="1"/>
</dbReference>
<evidence type="ECO:0000313" key="5">
    <source>
        <dbReference type="EMBL" id="GCF06751.1"/>
    </source>
</evidence>
<dbReference type="PANTHER" id="PTHR43808:SF9">
    <property type="entry name" value="BLL0789 PROTEIN"/>
    <property type="match status" value="1"/>
</dbReference>
<evidence type="ECO:0000259" key="4">
    <source>
        <dbReference type="Pfam" id="PF07687"/>
    </source>
</evidence>
<dbReference type="GO" id="GO:0046872">
    <property type="term" value="F:metal ion binding"/>
    <property type="evidence" value="ECO:0007669"/>
    <property type="project" value="UniProtKB-KW"/>
</dbReference>
<reference evidence="5 6" key="1">
    <citation type="submission" date="2019-01" db="EMBL/GenBank/DDBJ databases">
        <title>Draft genome sequence of Dictyobacter sp. Uno17.</title>
        <authorList>
            <person name="Wang C.M."/>
            <person name="Zheng Y."/>
            <person name="Sakai Y."/>
            <person name="Abe K."/>
            <person name="Yokota A."/>
            <person name="Yabe S."/>
        </authorList>
    </citation>
    <scope>NUCLEOTIDE SEQUENCE [LARGE SCALE GENOMIC DNA]</scope>
    <source>
        <strain evidence="5 6">Uno17</strain>
    </source>
</reference>
<keyword evidence="1" id="KW-0479">Metal-binding</keyword>
<evidence type="ECO:0000256" key="2">
    <source>
        <dbReference type="ARBA" id="ARBA00022801"/>
    </source>
</evidence>
<keyword evidence="2" id="KW-0378">Hydrolase</keyword>
<dbReference type="SUPFAM" id="SSF53187">
    <property type="entry name" value="Zn-dependent exopeptidases"/>
    <property type="match status" value="1"/>
</dbReference>
<dbReference type="Pfam" id="PF07687">
    <property type="entry name" value="M20_dimer"/>
    <property type="match status" value="1"/>
</dbReference>
<dbReference type="InterPro" id="IPR017150">
    <property type="entry name" value="Pept_M20_glutamate_carboxypep"/>
</dbReference>
<evidence type="ECO:0000256" key="3">
    <source>
        <dbReference type="PIRSR" id="PIRSR037238-1"/>
    </source>
</evidence>
<sequence length="398" mass="43045">MHMPEHFSVEQVEPVMERFYADLQAIVNIDSGTFLKAGVDAVGFYLQQRFTEFGFTTSFDIQEKYGHNLVAVHTGSNPEGPRLLCIGHIDTVFPANEAMKRPFALTEREGVRVAKGPGILDMKSGVLMGLYALHVLIEADQAAYQRVTFVCNSDEEVGSPASKPLIARLAQEADAVLVMEPGRIVQRIVSARKGIANYRVEVFGRSAHAGVEPEHGRNAIVELSRQVMALDQINGTIPGATLNVGIIHGGQRTNIVPDYAYCDIDVRVSDLAGLEAIEAALKQMTEQTMLDGTHVVLSGGIGNVPFELTPQNKRLVELVKEAGLTLDLQIEDVSSGGASDANTTSGLGIPTVDGLGAAGGLAHNPDEYIEIEQVQIRIALLCAVIEHICDYYQSGRRL</sequence>
<comment type="caution">
    <text evidence="5">The sequence shown here is derived from an EMBL/GenBank/DDBJ whole genome shotgun (WGS) entry which is preliminary data.</text>
</comment>
<dbReference type="EMBL" id="BIXY01000002">
    <property type="protein sequence ID" value="GCF06751.1"/>
    <property type="molecule type" value="Genomic_DNA"/>
</dbReference>